<dbReference type="EMBL" id="CM000366">
    <property type="protein sequence ID" value="EDX17999.1"/>
    <property type="molecule type" value="Genomic_DNA"/>
</dbReference>
<feature type="compositionally biased region" description="Pro residues" evidence="1">
    <location>
        <begin position="295"/>
        <end position="305"/>
    </location>
</feature>
<feature type="compositionally biased region" description="Basic residues" evidence="1">
    <location>
        <begin position="342"/>
        <end position="358"/>
    </location>
</feature>
<proteinExistence type="predicted"/>
<dbReference type="PhylomeDB" id="B4R5F4"/>
<organism evidence="2 3">
    <name type="scientific">Drosophila simulans</name>
    <name type="common">Fruit fly</name>
    <dbReference type="NCBI Taxonomy" id="7240"/>
    <lineage>
        <taxon>Eukaryota</taxon>
        <taxon>Metazoa</taxon>
        <taxon>Ecdysozoa</taxon>
        <taxon>Arthropoda</taxon>
        <taxon>Hexapoda</taxon>
        <taxon>Insecta</taxon>
        <taxon>Pterygota</taxon>
        <taxon>Neoptera</taxon>
        <taxon>Endopterygota</taxon>
        <taxon>Diptera</taxon>
        <taxon>Brachycera</taxon>
        <taxon>Muscomorpha</taxon>
        <taxon>Ephydroidea</taxon>
        <taxon>Drosophilidae</taxon>
        <taxon>Drosophila</taxon>
        <taxon>Sophophora</taxon>
    </lineage>
</organism>
<feature type="compositionally biased region" description="Basic and acidic residues" evidence="1">
    <location>
        <begin position="401"/>
        <end position="417"/>
    </location>
</feature>
<dbReference type="HOGENOM" id="CLU_038631_0_0_1"/>
<dbReference type="InterPro" id="IPR032057">
    <property type="entry name" value="DUF4799"/>
</dbReference>
<evidence type="ECO:0000256" key="1">
    <source>
        <dbReference type="SAM" id="MobiDB-lite"/>
    </source>
</evidence>
<dbReference type="Pfam" id="PF16056">
    <property type="entry name" value="DUF4799"/>
    <property type="match status" value="1"/>
</dbReference>
<feature type="region of interest" description="Disordered" evidence="1">
    <location>
        <begin position="339"/>
        <end position="358"/>
    </location>
</feature>
<feature type="region of interest" description="Disordered" evidence="1">
    <location>
        <begin position="22"/>
        <end position="59"/>
    </location>
</feature>
<dbReference type="Bgee" id="FBgn0187448">
    <property type="expression patterns" value="Expressed in embryo and 3 other cell types or tissues"/>
</dbReference>
<feature type="region of interest" description="Disordered" evidence="1">
    <location>
        <begin position="291"/>
        <end position="314"/>
    </location>
</feature>
<dbReference type="AlphaFoldDB" id="B4R5F4"/>
<reference evidence="2 3" key="1">
    <citation type="journal article" date="2007" name="Nature">
        <title>Evolution of genes and genomes on the Drosophila phylogeny.</title>
        <authorList>
            <consortium name="Drosophila 12 Genomes Consortium"/>
            <person name="Clark A.G."/>
            <person name="Eisen M.B."/>
            <person name="Smith D.R."/>
            <person name="Bergman C.M."/>
            <person name="Oliver B."/>
            <person name="Markow T.A."/>
            <person name="Kaufman T.C."/>
            <person name="Kellis M."/>
            <person name="Gelbart W."/>
            <person name="Iyer V.N."/>
            <person name="Pollard D.A."/>
            <person name="Sackton T.B."/>
            <person name="Larracuente A.M."/>
            <person name="Singh N.D."/>
            <person name="Abad J.P."/>
            <person name="Abt D.N."/>
            <person name="Adryan B."/>
            <person name="Aguade M."/>
            <person name="Akashi H."/>
            <person name="Anderson W.W."/>
            <person name="Aquadro C.F."/>
            <person name="Ardell D.H."/>
            <person name="Arguello R."/>
            <person name="Artieri C.G."/>
            <person name="Barbash D.A."/>
            <person name="Barker D."/>
            <person name="Barsanti P."/>
            <person name="Batterham P."/>
            <person name="Batzoglou S."/>
            <person name="Begun D."/>
            <person name="Bhutkar A."/>
            <person name="Blanco E."/>
            <person name="Bosak S.A."/>
            <person name="Bradley R.K."/>
            <person name="Brand A.D."/>
            <person name="Brent M.R."/>
            <person name="Brooks A.N."/>
            <person name="Brown R.H."/>
            <person name="Butlin R.K."/>
            <person name="Caggese C."/>
            <person name="Calvi B.R."/>
            <person name="Bernardo de Carvalho A."/>
            <person name="Caspi A."/>
            <person name="Castrezana S."/>
            <person name="Celniker S.E."/>
            <person name="Chang J.L."/>
            <person name="Chapple C."/>
            <person name="Chatterji S."/>
            <person name="Chinwalla A."/>
            <person name="Civetta A."/>
            <person name="Clifton S.W."/>
            <person name="Comeron J.M."/>
            <person name="Costello J.C."/>
            <person name="Coyne J.A."/>
            <person name="Daub J."/>
            <person name="David R.G."/>
            <person name="Delcher A.L."/>
            <person name="Delehaunty K."/>
            <person name="Do C.B."/>
            <person name="Ebling H."/>
            <person name="Edwards K."/>
            <person name="Eickbush T."/>
            <person name="Evans J.D."/>
            <person name="Filipski A."/>
            <person name="Findeiss S."/>
            <person name="Freyhult E."/>
            <person name="Fulton L."/>
            <person name="Fulton R."/>
            <person name="Garcia A.C."/>
            <person name="Gardiner A."/>
            <person name="Garfield D.A."/>
            <person name="Garvin B.E."/>
            <person name="Gibson G."/>
            <person name="Gilbert D."/>
            <person name="Gnerre S."/>
            <person name="Godfrey J."/>
            <person name="Good R."/>
            <person name="Gotea V."/>
            <person name="Gravely B."/>
            <person name="Greenberg A.J."/>
            <person name="Griffiths-Jones S."/>
            <person name="Gross S."/>
            <person name="Guigo R."/>
            <person name="Gustafson E.A."/>
            <person name="Haerty W."/>
            <person name="Hahn M.W."/>
            <person name="Halligan D.L."/>
            <person name="Halpern A.L."/>
            <person name="Halter G.M."/>
            <person name="Han M.V."/>
            <person name="Heger A."/>
            <person name="Hillier L."/>
            <person name="Hinrichs A.S."/>
            <person name="Holmes I."/>
            <person name="Hoskins R.A."/>
            <person name="Hubisz M.J."/>
            <person name="Hultmark D."/>
            <person name="Huntley M.A."/>
            <person name="Jaffe D.B."/>
            <person name="Jagadeeshan S."/>
            <person name="Jeck W.R."/>
            <person name="Johnson J."/>
            <person name="Jones C.D."/>
            <person name="Jordan W.C."/>
            <person name="Karpen G.H."/>
            <person name="Kataoka E."/>
            <person name="Keightley P.D."/>
            <person name="Kheradpour P."/>
            <person name="Kirkness E.F."/>
            <person name="Koerich L.B."/>
            <person name="Kristiansen K."/>
            <person name="Kudrna D."/>
            <person name="Kulathinal R.J."/>
            <person name="Kumar S."/>
            <person name="Kwok R."/>
            <person name="Lander E."/>
            <person name="Langley C.H."/>
            <person name="Lapoint R."/>
            <person name="Lazzaro B.P."/>
            <person name="Lee S.J."/>
            <person name="Levesque L."/>
            <person name="Li R."/>
            <person name="Lin C.F."/>
            <person name="Lin M.F."/>
            <person name="Lindblad-Toh K."/>
            <person name="Llopart A."/>
            <person name="Long M."/>
            <person name="Low L."/>
            <person name="Lozovsky E."/>
            <person name="Lu J."/>
            <person name="Luo M."/>
            <person name="Machado C.A."/>
            <person name="Makalowski W."/>
            <person name="Marzo M."/>
            <person name="Matsuda M."/>
            <person name="Matzkin L."/>
            <person name="McAllister B."/>
            <person name="McBride C.S."/>
            <person name="McKernan B."/>
            <person name="McKernan K."/>
            <person name="Mendez-Lago M."/>
            <person name="Minx P."/>
            <person name="Mollenhauer M.U."/>
            <person name="Montooth K."/>
            <person name="Mount S.M."/>
            <person name="Mu X."/>
            <person name="Myers E."/>
            <person name="Negre B."/>
            <person name="Newfeld S."/>
            <person name="Nielsen R."/>
            <person name="Noor M.A."/>
            <person name="O'Grady P."/>
            <person name="Pachter L."/>
            <person name="Papaceit M."/>
            <person name="Parisi M.J."/>
            <person name="Parisi M."/>
            <person name="Parts L."/>
            <person name="Pedersen J.S."/>
            <person name="Pesole G."/>
            <person name="Phillippy A.M."/>
            <person name="Ponting C.P."/>
            <person name="Pop M."/>
            <person name="Porcelli D."/>
            <person name="Powell J.R."/>
            <person name="Prohaska S."/>
            <person name="Pruitt K."/>
            <person name="Puig M."/>
            <person name="Quesneville H."/>
            <person name="Ram K.R."/>
            <person name="Rand D."/>
            <person name="Rasmussen M.D."/>
            <person name="Reed L.K."/>
            <person name="Reenan R."/>
            <person name="Reily A."/>
            <person name="Remington K.A."/>
            <person name="Rieger T.T."/>
            <person name="Ritchie M.G."/>
            <person name="Robin C."/>
            <person name="Rogers Y.H."/>
            <person name="Rohde C."/>
            <person name="Rozas J."/>
            <person name="Rubenfield M.J."/>
            <person name="Ruiz A."/>
            <person name="Russo S."/>
            <person name="Salzberg S.L."/>
            <person name="Sanchez-Gracia A."/>
            <person name="Saranga D.J."/>
            <person name="Sato H."/>
            <person name="Schaeffer S.W."/>
            <person name="Schatz M.C."/>
            <person name="Schlenke T."/>
            <person name="Schwartz R."/>
            <person name="Segarra C."/>
            <person name="Singh R.S."/>
            <person name="Sirot L."/>
            <person name="Sirota M."/>
            <person name="Sisneros N.B."/>
            <person name="Smith C.D."/>
            <person name="Smith T.F."/>
            <person name="Spieth J."/>
            <person name="Stage D.E."/>
            <person name="Stark A."/>
            <person name="Stephan W."/>
            <person name="Strausberg R.L."/>
            <person name="Strempel S."/>
            <person name="Sturgill D."/>
            <person name="Sutton G."/>
            <person name="Sutton G.G."/>
            <person name="Tao W."/>
            <person name="Teichmann S."/>
            <person name="Tobari Y.N."/>
            <person name="Tomimura Y."/>
            <person name="Tsolas J.M."/>
            <person name="Valente V.L."/>
            <person name="Venter E."/>
            <person name="Venter J.C."/>
            <person name="Vicario S."/>
            <person name="Vieira F.G."/>
            <person name="Vilella A.J."/>
            <person name="Villasante A."/>
            <person name="Walenz B."/>
            <person name="Wang J."/>
            <person name="Wasserman M."/>
            <person name="Watts T."/>
            <person name="Wilson D."/>
            <person name="Wilson R.K."/>
            <person name="Wing R.A."/>
            <person name="Wolfner M.F."/>
            <person name="Wong A."/>
            <person name="Wong G.K."/>
            <person name="Wu C.I."/>
            <person name="Wu G."/>
            <person name="Yamamoto D."/>
            <person name="Yang H.P."/>
            <person name="Yang S.P."/>
            <person name="Yorke J.A."/>
            <person name="Yoshida K."/>
            <person name="Zdobnov E."/>
            <person name="Zhang P."/>
            <person name="Zhang Y."/>
            <person name="Zimin A.V."/>
            <person name="Baldwin J."/>
            <person name="Abdouelleil A."/>
            <person name="Abdulkadir J."/>
            <person name="Abebe A."/>
            <person name="Abera B."/>
            <person name="Abreu J."/>
            <person name="Acer S.C."/>
            <person name="Aftuck L."/>
            <person name="Alexander A."/>
            <person name="An P."/>
            <person name="Anderson E."/>
            <person name="Anderson S."/>
            <person name="Arachi H."/>
            <person name="Azer M."/>
            <person name="Bachantsang P."/>
            <person name="Barry A."/>
            <person name="Bayul T."/>
            <person name="Berlin A."/>
            <person name="Bessette D."/>
            <person name="Bloom T."/>
            <person name="Blye J."/>
            <person name="Boguslavskiy L."/>
            <person name="Bonnet C."/>
            <person name="Boukhgalter B."/>
            <person name="Bourzgui I."/>
            <person name="Brown A."/>
            <person name="Cahill P."/>
            <person name="Channer S."/>
            <person name="Cheshatsang Y."/>
            <person name="Chuda L."/>
            <person name="Citroen M."/>
            <person name="Collymore A."/>
            <person name="Cooke P."/>
            <person name="Costello M."/>
            <person name="D'Aco K."/>
            <person name="Daza R."/>
            <person name="De Haan G."/>
            <person name="DeGray S."/>
            <person name="DeMaso C."/>
            <person name="Dhargay N."/>
            <person name="Dooley K."/>
            <person name="Dooley E."/>
            <person name="Doricent M."/>
            <person name="Dorje P."/>
            <person name="Dorjee K."/>
            <person name="Dupes A."/>
            <person name="Elong R."/>
            <person name="Falk J."/>
            <person name="Farina A."/>
            <person name="Faro S."/>
            <person name="Ferguson D."/>
            <person name="Fisher S."/>
            <person name="Foley C.D."/>
            <person name="Franke A."/>
            <person name="Friedrich D."/>
            <person name="Gadbois L."/>
            <person name="Gearin G."/>
            <person name="Gearin C.R."/>
            <person name="Giannoukos G."/>
            <person name="Goode T."/>
            <person name="Graham J."/>
            <person name="Grandbois E."/>
            <person name="Grewal S."/>
            <person name="Gyaltsen K."/>
            <person name="Hafez N."/>
            <person name="Hagos B."/>
            <person name="Hall J."/>
            <person name="Henson C."/>
            <person name="Hollinger A."/>
            <person name="Honan T."/>
            <person name="Huard M.D."/>
            <person name="Hughes L."/>
            <person name="Hurhula B."/>
            <person name="Husby M.E."/>
            <person name="Kamat A."/>
            <person name="Kanga B."/>
            <person name="Kashin S."/>
            <person name="Khazanovich D."/>
            <person name="Kisner P."/>
            <person name="Lance K."/>
            <person name="Lara M."/>
            <person name="Lee W."/>
            <person name="Lennon N."/>
            <person name="Letendre F."/>
            <person name="LeVine R."/>
            <person name="Lipovsky A."/>
            <person name="Liu X."/>
            <person name="Liu J."/>
            <person name="Liu S."/>
            <person name="Lokyitsang T."/>
            <person name="Lokyitsang Y."/>
            <person name="Lubonja R."/>
            <person name="Lui A."/>
            <person name="MacDonald P."/>
            <person name="Magnisalis V."/>
            <person name="Maru K."/>
            <person name="Matthews C."/>
            <person name="McCusker W."/>
            <person name="McDonough S."/>
            <person name="Mehta T."/>
            <person name="Meldrim J."/>
            <person name="Meneus L."/>
            <person name="Mihai O."/>
            <person name="Mihalev A."/>
            <person name="Mihova T."/>
            <person name="Mittelman R."/>
            <person name="Mlenga V."/>
            <person name="Montmayeur A."/>
            <person name="Mulrain L."/>
            <person name="Navidi A."/>
            <person name="Naylor J."/>
            <person name="Negash T."/>
            <person name="Nguyen T."/>
            <person name="Nguyen N."/>
            <person name="Nicol R."/>
            <person name="Norbu C."/>
            <person name="Norbu N."/>
            <person name="Novod N."/>
            <person name="O'Neill B."/>
            <person name="Osman S."/>
            <person name="Markiewicz E."/>
            <person name="Oyono O.L."/>
            <person name="Patti C."/>
            <person name="Phunkhang P."/>
            <person name="Pierre F."/>
            <person name="Priest M."/>
            <person name="Raghuraman S."/>
            <person name="Rege F."/>
            <person name="Reyes R."/>
            <person name="Rise C."/>
            <person name="Rogov P."/>
            <person name="Ross K."/>
            <person name="Ryan E."/>
            <person name="Settipalli S."/>
            <person name="Shea T."/>
            <person name="Sherpa N."/>
            <person name="Shi L."/>
            <person name="Shih D."/>
            <person name="Sparrow T."/>
            <person name="Spaulding J."/>
            <person name="Stalker J."/>
            <person name="Stange-Thomann N."/>
            <person name="Stavropoulos S."/>
            <person name="Stone C."/>
            <person name="Strader C."/>
            <person name="Tesfaye S."/>
            <person name="Thomson T."/>
            <person name="Thoulutsang Y."/>
            <person name="Thoulutsang D."/>
            <person name="Topham K."/>
            <person name="Topping I."/>
            <person name="Tsamla T."/>
            <person name="Vassiliev H."/>
            <person name="Vo A."/>
            <person name="Wangchuk T."/>
            <person name="Wangdi T."/>
            <person name="Weiand M."/>
            <person name="Wilkinson J."/>
            <person name="Wilson A."/>
            <person name="Yadav S."/>
            <person name="Young G."/>
            <person name="Yu Q."/>
            <person name="Zembek L."/>
            <person name="Zhong D."/>
            <person name="Zimmer A."/>
            <person name="Zwirko Z."/>
            <person name="Jaffe D.B."/>
            <person name="Alvarez P."/>
            <person name="Brockman W."/>
            <person name="Butler J."/>
            <person name="Chin C."/>
            <person name="Gnerre S."/>
            <person name="Grabherr M."/>
            <person name="Kleber M."/>
            <person name="Mauceli E."/>
            <person name="MacCallum I."/>
        </authorList>
    </citation>
    <scope>NUCLEOTIDE SEQUENCE [LARGE SCALE GENOMIC DNA]</scope>
    <source>
        <strain evidence="3">white501</strain>
    </source>
</reference>
<feature type="compositionally biased region" description="Basic and acidic residues" evidence="1">
    <location>
        <begin position="24"/>
        <end position="43"/>
    </location>
</feature>
<feature type="region of interest" description="Disordered" evidence="1">
    <location>
        <begin position="364"/>
        <end position="435"/>
    </location>
</feature>
<dbReference type="STRING" id="7240.B4R5F4"/>
<protein>
    <submittedName>
        <fullName evidence="2">GD15789</fullName>
    </submittedName>
</protein>
<dbReference type="OMA" id="AGKMLKW"/>
<keyword evidence="3" id="KW-1185">Reference proteome</keyword>
<accession>B4R5F4</accession>
<feature type="region of interest" description="Disordered" evidence="1">
    <location>
        <begin position="474"/>
        <end position="497"/>
    </location>
</feature>
<dbReference type="Proteomes" id="UP000000304">
    <property type="component" value="Chromosome X"/>
</dbReference>
<name>B4R5F4_DROSI</name>
<evidence type="ECO:0000313" key="2">
    <source>
        <dbReference type="EMBL" id="EDX17999.1"/>
    </source>
</evidence>
<evidence type="ECO:0000313" key="3">
    <source>
        <dbReference type="Proteomes" id="UP000000304"/>
    </source>
</evidence>
<sequence>MAHKSPNSVLILGDNFSLCRHTTRAHDSGSPDSRFEAEPRAKSQLEGSAMGWRTGANRRPRKSRSFSALFLCSRALCASSIVRKDMRNQKLLAEIGKLAFSCANPWRNPKETPVQTRFATNILAPQERQTAAARMLKWAVNQPRNSYLAKELAMGSQTGSASGSGSGSLEQKAEVVGSSYSEFHALRGKLKRKSIGVAPGKENQLTSTPLPASSSLHTRTPLLKDLSNILATPPTAGATGGATAAPLKFACTLPTFEAEYSPNAAVIPGSLIALRGMGIPDSYFEKPRYLEQKPLPHPHPHPAPPTGEQNTLSSSQMGDVTLERMIDAILESNRKVLPNARQHQHQHRQPRQHLRQRHRLRQQVLRSSHGHGHGATQTPSPTYRPAFDPASDLCEYWKSPSRRDSLPADGFEEREVRSPVPTESESQDAKRHSLQLRRQRVVRRKRKITTKISSSVRQSAQKLLAAARSGSAVPSQRFAQKRRHISPDSGHNSTSDFEEELVAMGSCGGRVEAVTKRRLSFSYAEDLFVEK</sequence>
<gene>
    <name evidence="2" type="primary">Dsim\GD15789</name>
    <name evidence="2" type="ORF">Dsim_GD15789</name>
</gene>
<dbReference type="OrthoDB" id="7869990at2759"/>